<name>A0ABX8X8C5_SHEPU</name>
<dbReference type="InterPro" id="IPR002826">
    <property type="entry name" value="MptE-like"/>
</dbReference>
<dbReference type="InterPro" id="IPR019734">
    <property type="entry name" value="TPR_rpt"/>
</dbReference>
<feature type="repeat" description="TPR" evidence="1">
    <location>
        <begin position="770"/>
        <end position="803"/>
    </location>
</feature>
<evidence type="ECO:0000313" key="3">
    <source>
        <dbReference type="EMBL" id="QYX71721.1"/>
    </source>
</evidence>
<dbReference type="PROSITE" id="PS50005">
    <property type="entry name" value="TPR"/>
    <property type="match status" value="1"/>
</dbReference>
<feature type="domain" description="6-hydroxymethylpterin diphosphokinase MptE-like" evidence="2">
    <location>
        <begin position="174"/>
        <end position="338"/>
    </location>
</feature>
<dbReference type="RefSeq" id="WP_025008392.1">
    <property type="nucleotide sequence ID" value="NZ_BMPK01000008.1"/>
</dbReference>
<organism evidence="3 4">
    <name type="scientific">Shewanella putrefaciens</name>
    <name type="common">Pseudomonas putrefaciens</name>
    <dbReference type="NCBI Taxonomy" id="24"/>
    <lineage>
        <taxon>Bacteria</taxon>
        <taxon>Pseudomonadati</taxon>
        <taxon>Pseudomonadota</taxon>
        <taxon>Gammaproteobacteria</taxon>
        <taxon>Alteromonadales</taxon>
        <taxon>Shewanellaceae</taxon>
        <taxon>Shewanella</taxon>
    </lineage>
</organism>
<keyword evidence="4" id="KW-1185">Reference proteome</keyword>
<accession>A0ABX8X8C5</accession>
<dbReference type="Gene3D" id="1.25.40.10">
    <property type="entry name" value="Tetratricopeptide repeat domain"/>
    <property type="match status" value="1"/>
</dbReference>
<evidence type="ECO:0000259" key="2">
    <source>
        <dbReference type="Pfam" id="PF01973"/>
    </source>
</evidence>
<protein>
    <submittedName>
        <fullName evidence="3">DUF115 domain-containing protein</fullName>
    </submittedName>
</protein>
<dbReference type="EMBL" id="CP080635">
    <property type="protein sequence ID" value="QYX71721.1"/>
    <property type="molecule type" value="Genomic_DNA"/>
</dbReference>
<proteinExistence type="predicted"/>
<dbReference type="GeneID" id="67444231"/>
<dbReference type="Proteomes" id="UP000827084">
    <property type="component" value="Chromosome"/>
</dbReference>
<sequence length="821" mass="93447">MQLQTNILNNFAISRFNEYYLPSINRSTFEGLDSKTIYDGKFKKAFSQKDRLNIIVGMDSGLLANYILEEGIPDGSKFVIVELSSVLPLLVIDIPTELQKKLIIIDESQFDEIFKLEDIKLFIAKTEYSIYSSLAVAAKHIEDYNILLNIVESRLQSEHFENQINFTQKIFIQTQLNNIPDNHSQAKLLRNKFNGKTSIVIAGGPSLDDNIDWIKENQKDLFIFSVSRIAGRLVNYGITPDIVVSVDPQEVSFDVSRGMFHLTNETLFVNSYHVSPKILSQWPGKSLYMGQRLPWESDIDHDNIITVGPTVTNSSVRLAIEMGFSKILLSGVDFCYSKSGYSHASGTIEASLGPRLGHNTIWVETYAGYQAETLIQLKHAMEALEQEAKNNPQVEMFNLCSNAAKIQGISHIAPQAITLDIFGSKKIDNIDWSSSDIKKDLLYIQKKCIKTKDELTKLLSLSKKAQVLSTNLTLNSKSSANVLDEINKIEYKINKKYSELAKLAKFYGYFEFSHFLTTRETETWSQSHINEMTKRYYDALSSSCSNILNLVENACNKIQFRLNELGDTPLSDLASKWKNEGQPGRGIIWQNMHKTRVFSVDEQSLLLEIHELYQKSLTEVRQTYVDKLTAGSSMERVYTKIIRLNQSQHHQGLTLIVDNLKSIIETNPEANRLYHLALSFKLNLEQQPEQALKVLLALPEHLYTEMELKQIILLALKQRDLELASSTLVKILAHSDEYMPQYAYILKLQGKVQESINIYLDYLEKYPSDTQTWVKLGLFMVEINQIEPAHTAFSNAVNADPTNQVAQHYLTELTQLMTPPL</sequence>
<dbReference type="Pfam" id="PF01973">
    <property type="entry name" value="MptE-like"/>
    <property type="match status" value="1"/>
</dbReference>
<dbReference type="Gene3D" id="3.90.1480.10">
    <property type="entry name" value="Alpha-2,3-sialyltransferase"/>
    <property type="match status" value="1"/>
</dbReference>
<reference evidence="3 4" key="1">
    <citation type="submission" date="2021-08" db="EMBL/GenBank/DDBJ databases">
        <title>Shewanella putrefaciens YZ-J, complete genome.</title>
        <authorList>
            <person name="Yi Z."/>
        </authorList>
    </citation>
    <scope>NUCLEOTIDE SEQUENCE [LARGE SCALE GENOMIC DNA]</scope>
    <source>
        <strain evidence="3 4">YZ-J</strain>
    </source>
</reference>
<dbReference type="PANTHER" id="PTHR41786:SF1">
    <property type="entry name" value="6-HYDROXYMETHYLPTERIN DIPHOSPHOKINASE MPTE-LIKE DOMAIN-CONTAINING PROTEIN"/>
    <property type="match status" value="1"/>
</dbReference>
<gene>
    <name evidence="3" type="ORF">K3G22_13180</name>
</gene>
<dbReference type="InterPro" id="IPR011990">
    <property type="entry name" value="TPR-like_helical_dom_sf"/>
</dbReference>
<evidence type="ECO:0000256" key="1">
    <source>
        <dbReference type="PROSITE-ProRule" id="PRU00339"/>
    </source>
</evidence>
<dbReference type="SUPFAM" id="SSF48452">
    <property type="entry name" value="TPR-like"/>
    <property type="match status" value="1"/>
</dbReference>
<keyword evidence="1" id="KW-0802">TPR repeat</keyword>
<evidence type="ECO:0000313" key="4">
    <source>
        <dbReference type="Proteomes" id="UP000827084"/>
    </source>
</evidence>
<dbReference type="PANTHER" id="PTHR41786">
    <property type="entry name" value="MOTILITY ACCESSORY FACTOR MAF"/>
    <property type="match status" value="1"/>
</dbReference>